<accession>A0A849BHD8</accession>
<proteinExistence type="predicted"/>
<gene>
    <name evidence="2" type="ORF">HLB09_05425</name>
</gene>
<evidence type="ECO:0000313" key="2">
    <source>
        <dbReference type="EMBL" id="NNH22540.1"/>
    </source>
</evidence>
<dbReference type="PROSITE" id="PS51257">
    <property type="entry name" value="PROKAR_LIPOPROTEIN"/>
    <property type="match status" value="1"/>
</dbReference>
<keyword evidence="1" id="KW-0732">Signal</keyword>
<comment type="caution">
    <text evidence="2">The sequence shown here is derived from an EMBL/GenBank/DDBJ whole genome shotgun (WGS) entry which is preliminary data.</text>
</comment>
<evidence type="ECO:0008006" key="4">
    <source>
        <dbReference type="Google" id="ProtNLM"/>
    </source>
</evidence>
<dbReference type="Proteomes" id="UP000555552">
    <property type="component" value="Unassembled WGS sequence"/>
</dbReference>
<dbReference type="EMBL" id="JABEMA010000049">
    <property type="protein sequence ID" value="NNH22540.1"/>
    <property type="molecule type" value="Genomic_DNA"/>
</dbReference>
<reference evidence="2 3" key="1">
    <citation type="submission" date="2020-05" db="EMBL/GenBank/DDBJ databases">
        <title>MicrobeNet Type strains.</title>
        <authorList>
            <person name="Nicholson A.C."/>
        </authorList>
    </citation>
    <scope>NUCLEOTIDE SEQUENCE [LARGE SCALE GENOMIC DNA]</scope>
    <source>
        <strain evidence="2 3">JCM 14547</strain>
    </source>
</reference>
<name>A0A849BHD8_9ACTN</name>
<protein>
    <recommendedName>
        <fullName evidence="4">Lipoprotein</fullName>
    </recommendedName>
</protein>
<keyword evidence="3" id="KW-1185">Reference proteome</keyword>
<organism evidence="2 3">
    <name type="scientific">Pseudokineococcus marinus</name>
    <dbReference type="NCBI Taxonomy" id="351215"/>
    <lineage>
        <taxon>Bacteria</taxon>
        <taxon>Bacillati</taxon>
        <taxon>Actinomycetota</taxon>
        <taxon>Actinomycetes</taxon>
        <taxon>Kineosporiales</taxon>
        <taxon>Kineosporiaceae</taxon>
        <taxon>Pseudokineococcus</taxon>
    </lineage>
</organism>
<dbReference type="AlphaFoldDB" id="A0A849BHD8"/>
<dbReference type="RefSeq" id="WP_171202385.1">
    <property type="nucleotide sequence ID" value="NZ_BAAANP010000002.1"/>
</dbReference>
<sequence>MTTPARTRRRALPARALPALVLPVLVLSLTGACTVGPTTPDERGSASERRQAQRAAVADLLADGTLVLDLDDPPARVDLALPEGRTSIPLERDGGGLEVLVTAGGQDLLRTPADTVVVSAADGTAPPGSVVVVRRGLTDDELRDVVDGAVADLGVDRARADLALRDVSGDLELDTTRVLATDVAPPASLEVEVGRTALEGEGFVNYHLDW</sequence>
<feature type="signal peptide" evidence="1">
    <location>
        <begin position="1"/>
        <end position="32"/>
    </location>
</feature>
<evidence type="ECO:0000313" key="3">
    <source>
        <dbReference type="Proteomes" id="UP000555552"/>
    </source>
</evidence>
<evidence type="ECO:0000256" key="1">
    <source>
        <dbReference type="SAM" id="SignalP"/>
    </source>
</evidence>
<feature type="chain" id="PRO_5032922976" description="Lipoprotein" evidence="1">
    <location>
        <begin position="33"/>
        <end position="210"/>
    </location>
</feature>